<organism evidence="3 4">
    <name type="scientific">Micromonospora parastrephiae</name>
    <dbReference type="NCBI Taxonomy" id="2806101"/>
    <lineage>
        <taxon>Bacteria</taxon>
        <taxon>Bacillati</taxon>
        <taxon>Actinomycetota</taxon>
        <taxon>Actinomycetes</taxon>
        <taxon>Micromonosporales</taxon>
        <taxon>Micromonosporaceae</taxon>
        <taxon>Micromonospora</taxon>
    </lineage>
</organism>
<sequence length="273" mass="29622">MTTTTTAADGQAGYMFDNATDEAAKQLRHLAAILDADTQRVLFGLGVGPGWKVTDIGAGAGTLTTWLADQVAPDGHVTAVDLDPRYIPEGPNVTVRAGDVREMELPAGSQQAIVARLVLMHLPEREQVLADLTRALAPGGAMVVADWDCTWRDMIRRSPSPRATELIERFQDALLAYGESRGAEMGWAQRAPEVMLHLGLVDVDSRIESRSWRGGTGICRLHHSNSIQREAELVAAGMSLDDLAELREVLMDPQLMLSGYLMHTTIGRRLASA</sequence>
<dbReference type="RefSeq" id="WP_203172929.1">
    <property type="nucleotide sequence ID" value="NZ_JAEVHM010000001.1"/>
</dbReference>
<comment type="caution">
    <text evidence="3">The sequence shown here is derived from an EMBL/GenBank/DDBJ whole genome shotgun (WGS) entry which is preliminary data.</text>
</comment>
<dbReference type="Pfam" id="PF08241">
    <property type="entry name" value="Methyltransf_11"/>
    <property type="match status" value="1"/>
</dbReference>
<dbReference type="InterPro" id="IPR013216">
    <property type="entry name" value="Methyltransf_11"/>
</dbReference>
<dbReference type="GO" id="GO:0032259">
    <property type="term" value="P:methylation"/>
    <property type="evidence" value="ECO:0007669"/>
    <property type="project" value="UniProtKB-KW"/>
</dbReference>
<evidence type="ECO:0000313" key="4">
    <source>
        <dbReference type="Proteomes" id="UP000601027"/>
    </source>
</evidence>
<feature type="domain" description="Methyltransferase type 11" evidence="2">
    <location>
        <begin position="55"/>
        <end position="143"/>
    </location>
</feature>
<proteinExistence type="predicted"/>
<keyword evidence="4" id="KW-1185">Reference proteome</keyword>
<dbReference type="CDD" id="cd02440">
    <property type="entry name" value="AdoMet_MTases"/>
    <property type="match status" value="1"/>
</dbReference>
<dbReference type="GO" id="GO:0008168">
    <property type="term" value="F:methyltransferase activity"/>
    <property type="evidence" value="ECO:0007669"/>
    <property type="project" value="UniProtKB-KW"/>
</dbReference>
<dbReference type="PANTHER" id="PTHR43861:SF3">
    <property type="entry name" value="PUTATIVE (AFU_ORTHOLOGUE AFUA_2G14390)-RELATED"/>
    <property type="match status" value="1"/>
</dbReference>
<dbReference type="Gene3D" id="3.40.50.150">
    <property type="entry name" value="Vaccinia Virus protein VP39"/>
    <property type="match status" value="1"/>
</dbReference>
<keyword evidence="1" id="KW-0808">Transferase</keyword>
<gene>
    <name evidence="3" type="ORF">JNW91_00325</name>
</gene>
<name>A0ABS1XMG9_9ACTN</name>
<evidence type="ECO:0000256" key="1">
    <source>
        <dbReference type="ARBA" id="ARBA00022679"/>
    </source>
</evidence>
<protein>
    <submittedName>
        <fullName evidence="3">Class I SAM-dependent methyltransferase</fullName>
    </submittedName>
</protein>
<evidence type="ECO:0000313" key="3">
    <source>
        <dbReference type="EMBL" id="MBM0230449.1"/>
    </source>
</evidence>
<dbReference type="InterPro" id="IPR029063">
    <property type="entry name" value="SAM-dependent_MTases_sf"/>
</dbReference>
<dbReference type="SUPFAM" id="SSF53335">
    <property type="entry name" value="S-adenosyl-L-methionine-dependent methyltransferases"/>
    <property type="match status" value="1"/>
</dbReference>
<dbReference type="Proteomes" id="UP000601027">
    <property type="component" value="Unassembled WGS sequence"/>
</dbReference>
<keyword evidence="3" id="KW-0489">Methyltransferase</keyword>
<evidence type="ECO:0000259" key="2">
    <source>
        <dbReference type="Pfam" id="PF08241"/>
    </source>
</evidence>
<reference evidence="3 4" key="1">
    <citation type="submission" date="2021-01" db="EMBL/GenBank/DDBJ databases">
        <title>Draft genome sequence of Micromonospora sp. strain STR1_7.</title>
        <authorList>
            <person name="Karlyshev A."/>
            <person name="Jawad R."/>
        </authorList>
    </citation>
    <scope>NUCLEOTIDE SEQUENCE [LARGE SCALE GENOMIC DNA]</scope>
    <source>
        <strain evidence="3 4">STR1-7</strain>
    </source>
</reference>
<dbReference type="EMBL" id="JAEVHM010000001">
    <property type="protein sequence ID" value="MBM0230449.1"/>
    <property type="molecule type" value="Genomic_DNA"/>
</dbReference>
<dbReference type="PANTHER" id="PTHR43861">
    <property type="entry name" value="TRANS-ACONITATE 2-METHYLTRANSFERASE-RELATED"/>
    <property type="match status" value="1"/>
</dbReference>
<accession>A0ABS1XMG9</accession>